<name>A0A7S1EYL2_NOCSC</name>
<evidence type="ECO:0000256" key="2">
    <source>
        <dbReference type="RuleBase" id="RU003718"/>
    </source>
</evidence>
<keyword evidence="2" id="KW-0328">Glycosyltransferase</keyword>
<dbReference type="PANTHER" id="PTHR48049:SF132">
    <property type="entry name" value="GLYCOSYLTRANSFERASE"/>
    <property type="match status" value="1"/>
</dbReference>
<accession>A0A7S1EYL2</accession>
<dbReference type="PROSITE" id="PS00375">
    <property type="entry name" value="UDPGT"/>
    <property type="match status" value="1"/>
</dbReference>
<evidence type="ECO:0000313" key="3">
    <source>
        <dbReference type="EMBL" id="CAD8833207.1"/>
    </source>
</evidence>
<keyword evidence="1 2" id="KW-0808">Transferase</keyword>
<dbReference type="AlphaFoldDB" id="A0A7S1EYL2"/>
<dbReference type="Pfam" id="PF00201">
    <property type="entry name" value="UDPGT"/>
    <property type="match status" value="1"/>
</dbReference>
<dbReference type="CDD" id="cd03784">
    <property type="entry name" value="GT1_Gtf-like"/>
    <property type="match status" value="1"/>
</dbReference>
<dbReference type="InterPro" id="IPR050481">
    <property type="entry name" value="UDP-glycosyltransf_plant"/>
</dbReference>
<organism evidence="3">
    <name type="scientific">Noctiluca scintillans</name>
    <name type="common">Sea sparkle</name>
    <name type="synonym">Red tide dinoflagellate</name>
    <dbReference type="NCBI Taxonomy" id="2966"/>
    <lineage>
        <taxon>Eukaryota</taxon>
        <taxon>Sar</taxon>
        <taxon>Alveolata</taxon>
        <taxon>Dinophyceae</taxon>
        <taxon>Noctilucales</taxon>
        <taxon>Noctilucaceae</taxon>
        <taxon>Noctiluca</taxon>
    </lineage>
</organism>
<comment type="similarity">
    <text evidence="2">Belongs to the UDP-glycosyltransferase family.</text>
</comment>
<dbReference type="GO" id="GO:0035251">
    <property type="term" value="F:UDP-glucosyltransferase activity"/>
    <property type="evidence" value="ECO:0007669"/>
    <property type="project" value="InterPro"/>
</dbReference>
<protein>
    <recommendedName>
        <fullName evidence="4">UDP-glycosyltransferases domain-containing protein</fullName>
    </recommendedName>
</protein>
<dbReference type="PANTHER" id="PTHR48049">
    <property type="entry name" value="GLYCOSYLTRANSFERASE"/>
    <property type="match status" value="1"/>
</dbReference>
<dbReference type="Gene3D" id="3.40.50.2000">
    <property type="entry name" value="Glycogen Phosphorylase B"/>
    <property type="match status" value="2"/>
</dbReference>
<reference evidence="3" key="1">
    <citation type="submission" date="2021-01" db="EMBL/GenBank/DDBJ databases">
        <authorList>
            <person name="Corre E."/>
            <person name="Pelletier E."/>
            <person name="Niang G."/>
            <person name="Scheremetjew M."/>
            <person name="Finn R."/>
            <person name="Kale V."/>
            <person name="Holt S."/>
            <person name="Cochrane G."/>
            <person name="Meng A."/>
            <person name="Brown T."/>
            <person name="Cohen L."/>
        </authorList>
    </citation>
    <scope>NUCLEOTIDE SEQUENCE</scope>
</reference>
<dbReference type="SUPFAM" id="SSF53756">
    <property type="entry name" value="UDP-Glycosyltransferase/glycogen phosphorylase"/>
    <property type="match status" value="1"/>
</dbReference>
<evidence type="ECO:0000256" key="1">
    <source>
        <dbReference type="ARBA" id="ARBA00022679"/>
    </source>
</evidence>
<evidence type="ECO:0008006" key="4">
    <source>
        <dbReference type="Google" id="ProtNLM"/>
    </source>
</evidence>
<dbReference type="InterPro" id="IPR035595">
    <property type="entry name" value="UDP_glycos_trans_CS"/>
</dbReference>
<proteinExistence type="inferred from homology"/>
<sequence>MTESPTARPRTLSEESQFGVSESVDDLWVEPAKPRTLEIIKEIQQLKVMCISTPEGGHLVPMVQVAIALAERQHEVQVVTCAWAGTKMAERCRKSGCTFVGVAEHVQGAETGQGRAAELAKAGMPLAMFFHYNDEMKAEVRAHMEQWRPDIVVADFITPCAWDVADELNIRVVVNFPGPLDFLSKWSPLAQRKLRPVWKKKFPPTEVAALERITTDMMTIRCTRPCLVHTFFGLENPMPVMPNIIVTGSVAPRNCSEAGETSMPLFNDWLEAVRAQGLQIVYVTMGSMQVLEEYQVEAFYNGLREIPGIAVAWSLKENQQAFLPEKSSSEKFDKFFVNKWMPQAEALQLPEVCVVMTHCGWGGLNETICAGKPIVATPFRADQPVNAAVARRQGMAELINMASVTAADVQKTVTKVVRDPSYKAAAKRMQDALLKTGGAELCAESIENWARNGFDEVCSEPVTLEDEVRTLMGPAVHAAFGAALMWLVPRVLQVAWPLGRNMCQSVVARLLKLGA</sequence>
<dbReference type="EMBL" id="HBFQ01010796">
    <property type="protein sequence ID" value="CAD8833207.1"/>
    <property type="molecule type" value="Transcribed_RNA"/>
</dbReference>
<gene>
    <name evidence="3" type="ORF">NSCI0253_LOCUS7555</name>
</gene>
<dbReference type="InterPro" id="IPR002213">
    <property type="entry name" value="UDP_glucos_trans"/>
</dbReference>